<dbReference type="EMBL" id="GGEC01008667">
    <property type="protein sequence ID" value="MBW89150.1"/>
    <property type="molecule type" value="Transcribed_RNA"/>
</dbReference>
<accession>A0A2P2J6P4</accession>
<evidence type="ECO:0000313" key="1">
    <source>
        <dbReference type="EMBL" id="MBW89150.1"/>
    </source>
</evidence>
<sequence length="94" mass="10223">MPVRPPSPISDGSVYFPTAVSGILPMHGMPVGIGMGPSFTGPQPIILNQPVAPMQTPQAYFHPGGPQQMLLGQPRQVLYMPSYQPQMPHRGREF</sequence>
<dbReference type="AlphaFoldDB" id="A0A2P2J6P4"/>
<reference evidence="1" key="1">
    <citation type="submission" date="2018-02" db="EMBL/GenBank/DDBJ databases">
        <title>Rhizophora mucronata_Transcriptome.</title>
        <authorList>
            <person name="Meera S.P."/>
            <person name="Sreeshan A."/>
            <person name="Augustine A."/>
        </authorList>
    </citation>
    <scope>NUCLEOTIDE SEQUENCE</scope>
    <source>
        <tissue evidence="1">Leaf</tissue>
    </source>
</reference>
<name>A0A2P2J6P4_RHIMU</name>
<proteinExistence type="predicted"/>
<organism evidence="1">
    <name type="scientific">Rhizophora mucronata</name>
    <name type="common">Asiatic mangrove</name>
    <dbReference type="NCBI Taxonomy" id="61149"/>
    <lineage>
        <taxon>Eukaryota</taxon>
        <taxon>Viridiplantae</taxon>
        <taxon>Streptophyta</taxon>
        <taxon>Embryophyta</taxon>
        <taxon>Tracheophyta</taxon>
        <taxon>Spermatophyta</taxon>
        <taxon>Magnoliopsida</taxon>
        <taxon>eudicotyledons</taxon>
        <taxon>Gunneridae</taxon>
        <taxon>Pentapetalae</taxon>
        <taxon>rosids</taxon>
        <taxon>fabids</taxon>
        <taxon>Malpighiales</taxon>
        <taxon>Rhizophoraceae</taxon>
        <taxon>Rhizophora</taxon>
    </lineage>
</organism>
<protein>
    <submittedName>
        <fullName evidence="1">Uncharacterized protein</fullName>
    </submittedName>
</protein>